<dbReference type="EMBL" id="HACG01007395">
    <property type="protein sequence ID" value="CEK54260.1"/>
    <property type="molecule type" value="Transcribed_RNA"/>
</dbReference>
<accession>A0A0B6YFE5</accession>
<gene>
    <name evidence="2" type="primary">ORF22363</name>
</gene>
<dbReference type="AlphaFoldDB" id="A0A0B6YFE5"/>
<organism evidence="2">
    <name type="scientific">Arion vulgaris</name>
    <dbReference type="NCBI Taxonomy" id="1028688"/>
    <lineage>
        <taxon>Eukaryota</taxon>
        <taxon>Metazoa</taxon>
        <taxon>Spiralia</taxon>
        <taxon>Lophotrochozoa</taxon>
        <taxon>Mollusca</taxon>
        <taxon>Gastropoda</taxon>
        <taxon>Heterobranchia</taxon>
        <taxon>Euthyneura</taxon>
        <taxon>Panpulmonata</taxon>
        <taxon>Eupulmonata</taxon>
        <taxon>Stylommatophora</taxon>
        <taxon>Helicina</taxon>
        <taxon>Arionoidea</taxon>
        <taxon>Arionidae</taxon>
        <taxon>Arion</taxon>
    </lineage>
</organism>
<evidence type="ECO:0000256" key="1">
    <source>
        <dbReference type="SAM" id="MobiDB-lite"/>
    </source>
</evidence>
<sequence>TQIFFASEQEGCILSSLDDVNVFQVEGKVGRKTPQPSSMKEARTPRSSHSAL</sequence>
<reference evidence="2" key="1">
    <citation type="submission" date="2014-12" db="EMBL/GenBank/DDBJ databases">
        <title>Insight into the proteome of Arion vulgaris.</title>
        <authorList>
            <person name="Aradska J."/>
            <person name="Bulat T."/>
            <person name="Smidak R."/>
            <person name="Sarate P."/>
            <person name="Gangsoo J."/>
            <person name="Sialana F."/>
            <person name="Bilban M."/>
            <person name="Lubec G."/>
        </authorList>
    </citation>
    <scope>NUCLEOTIDE SEQUENCE</scope>
    <source>
        <tissue evidence="2">Skin</tissue>
    </source>
</reference>
<protein>
    <submittedName>
        <fullName evidence="2">Uncharacterized protein</fullName>
    </submittedName>
</protein>
<feature type="region of interest" description="Disordered" evidence="1">
    <location>
        <begin position="28"/>
        <end position="52"/>
    </location>
</feature>
<name>A0A0B6YFE5_9EUPU</name>
<feature type="non-terminal residue" evidence="2">
    <location>
        <position position="1"/>
    </location>
</feature>
<evidence type="ECO:0000313" key="2">
    <source>
        <dbReference type="EMBL" id="CEK54260.1"/>
    </source>
</evidence>
<proteinExistence type="predicted"/>